<feature type="domain" description="Protein kinase" evidence="6">
    <location>
        <begin position="188"/>
        <end position="456"/>
    </location>
</feature>
<keyword evidence="3" id="KW-0547">Nucleotide-binding</keyword>
<dbReference type="Gene3D" id="1.10.510.10">
    <property type="entry name" value="Transferase(Phosphotransferase) domain 1"/>
    <property type="match status" value="1"/>
</dbReference>
<dbReference type="InterPro" id="IPR000719">
    <property type="entry name" value="Prot_kinase_dom"/>
</dbReference>
<evidence type="ECO:0000256" key="4">
    <source>
        <dbReference type="ARBA" id="ARBA00022777"/>
    </source>
</evidence>
<evidence type="ECO:0000313" key="7">
    <source>
        <dbReference type="EMBL" id="MVT07667.1"/>
    </source>
</evidence>
<organism evidence="7 8">
    <name type="scientific">Chitinophaga tropicalis</name>
    <dbReference type="NCBI Taxonomy" id="2683588"/>
    <lineage>
        <taxon>Bacteria</taxon>
        <taxon>Pseudomonadati</taxon>
        <taxon>Bacteroidota</taxon>
        <taxon>Chitinophagia</taxon>
        <taxon>Chitinophagales</taxon>
        <taxon>Chitinophagaceae</taxon>
        <taxon>Chitinophaga</taxon>
    </lineage>
</organism>
<sequence>MLREIVNKKSPAGIPSVLKLETQNMQYADILDEFDLKYEYDEPYLQVGESNTEGWILDISIMFFDISYVLKKLVPVLKKEHIPFKVAIDQETAIQLYSATYGYEQLGKIICIYPISEKQAQELATTIIEFTSGLRGAAIPTDAYLGGTLYTRYGNQINIPFKYPKGGKWPFAGIKKPQKNRRILNGSYLKIDMLKSDIKGNVYLGINIKNWWKFKFELCVIKEGKKDMYFDPSGRTVKDRIAFQYRIQTKLQSHVPVASIIDHFDQDDNAYLVMEYINGIQLQQYRGELSQCRCWWDLNLEIQLKILGYLQQIITIIDLLHKMGYIHRDITPVNFLIQKSGEIRMIDLELCYSKVDFKEDPPFNFGTPGFMSPEQVKTNDPTIKEDIFAIGALMITLIPGLHPTRFSTKSLNTLSERIKFFTKDDYIGNLIATCLNSDPNKRPTLTEVQNDVQKYITFLTKHRTPPVESIENPIPSTYIQRHIHAYCSGKLANSLGLWYSPNVDKPTYVANRSAVCEINSGWYRGIAGVQYVLCLLKENGYDTSLLKKEIEAGWDWLQMEYLDQPSRISPGLYHGSYGLAVSLAIGIRTGSIIHGEKVLGYIHALLSQTTKELSLGKGIAGLGLTTMFVGNYLDTSFKNKILEYCSNEIISRQQKDGSWNFPKEGSPSQTRSYTGFSWGAAGIIFFLCEYYHYSKNVRVKESAIKGMDWLITTSFRVGERIEWPMHPKSKTTDYFLDLGNTGIILCLLKAYERFKISRFIELAEASLEAFPKYIISEQLSLGSGLPGIGLTYLHAYRLTQKSIWHDRAKHICQVILNTYAEEEDGDSIKWYTINSSMPSADFLAGNAGIDYFLLHYEKPHLLNESFIL</sequence>
<comment type="caution">
    <text evidence="7">The sequence shown here is derived from an EMBL/GenBank/DDBJ whole genome shotgun (WGS) entry which is preliminary data.</text>
</comment>
<dbReference type="AlphaFoldDB" id="A0A7K1TZX6"/>
<keyword evidence="5" id="KW-0067">ATP-binding</keyword>
<dbReference type="Pfam" id="PF00069">
    <property type="entry name" value="Pkinase"/>
    <property type="match status" value="1"/>
</dbReference>
<dbReference type="InterPro" id="IPR012341">
    <property type="entry name" value="6hp_glycosidase-like_sf"/>
</dbReference>
<protein>
    <submittedName>
        <fullName evidence="7">Protein kinase</fullName>
    </submittedName>
</protein>
<evidence type="ECO:0000313" key="8">
    <source>
        <dbReference type="Proteomes" id="UP000461730"/>
    </source>
</evidence>
<dbReference type="GO" id="GO:0004674">
    <property type="term" value="F:protein serine/threonine kinase activity"/>
    <property type="evidence" value="ECO:0007669"/>
    <property type="project" value="UniProtKB-KW"/>
</dbReference>
<dbReference type="Gene3D" id="1.50.10.10">
    <property type="match status" value="1"/>
</dbReference>
<dbReference type="InterPro" id="IPR057929">
    <property type="entry name" value="RamC_N"/>
</dbReference>
<evidence type="ECO:0000256" key="5">
    <source>
        <dbReference type="ARBA" id="ARBA00022840"/>
    </source>
</evidence>
<dbReference type="PANTHER" id="PTHR24345:SF0">
    <property type="entry name" value="CELL CYCLE SERINE_THREONINE-PROTEIN KINASE CDC5_MSD2"/>
    <property type="match status" value="1"/>
</dbReference>
<keyword evidence="8" id="KW-1185">Reference proteome</keyword>
<dbReference type="GO" id="GO:0005975">
    <property type="term" value="P:carbohydrate metabolic process"/>
    <property type="evidence" value="ECO:0007669"/>
    <property type="project" value="InterPro"/>
</dbReference>
<dbReference type="PROSITE" id="PS00109">
    <property type="entry name" value="PROTEIN_KINASE_TYR"/>
    <property type="match status" value="1"/>
</dbReference>
<evidence type="ECO:0000256" key="3">
    <source>
        <dbReference type="ARBA" id="ARBA00022741"/>
    </source>
</evidence>
<dbReference type="GO" id="GO:0005524">
    <property type="term" value="F:ATP binding"/>
    <property type="evidence" value="ECO:0007669"/>
    <property type="project" value="UniProtKB-KW"/>
</dbReference>
<dbReference type="Pfam" id="PF25816">
    <property type="entry name" value="RamC_N"/>
    <property type="match status" value="1"/>
</dbReference>
<dbReference type="SMART" id="SM00220">
    <property type="entry name" value="S_TKc"/>
    <property type="match status" value="1"/>
</dbReference>
<accession>A0A7K1TZX6</accession>
<dbReference type="GO" id="GO:0031179">
    <property type="term" value="P:peptide modification"/>
    <property type="evidence" value="ECO:0007669"/>
    <property type="project" value="InterPro"/>
</dbReference>
<dbReference type="SUPFAM" id="SSF56112">
    <property type="entry name" value="Protein kinase-like (PK-like)"/>
    <property type="match status" value="1"/>
</dbReference>
<keyword evidence="4 7" id="KW-0418">Kinase</keyword>
<evidence type="ECO:0000259" key="6">
    <source>
        <dbReference type="PROSITE" id="PS50011"/>
    </source>
</evidence>
<dbReference type="Pfam" id="PF05147">
    <property type="entry name" value="LANC_like"/>
    <property type="match status" value="1"/>
</dbReference>
<dbReference type="PANTHER" id="PTHR24345">
    <property type="entry name" value="SERINE/THREONINE-PROTEIN KINASE PLK"/>
    <property type="match status" value="1"/>
</dbReference>
<dbReference type="EMBL" id="WRXN01000001">
    <property type="protein sequence ID" value="MVT07667.1"/>
    <property type="molecule type" value="Genomic_DNA"/>
</dbReference>
<keyword evidence="1" id="KW-0723">Serine/threonine-protein kinase</keyword>
<reference evidence="7 8" key="1">
    <citation type="submission" date="2019-12" db="EMBL/GenBank/DDBJ databases">
        <title>Chitinophaga sp. strain ysch24 (GDMCC 1.1355), whole genome shotgun sequence.</title>
        <authorList>
            <person name="Zhang X."/>
        </authorList>
    </citation>
    <scope>NUCLEOTIDE SEQUENCE [LARGE SCALE GENOMIC DNA]</scope>
    <source>
        <strain evidence="8">ysch24</strain>
    </source>
</reference>
<evidence type="ECO:0000256" key="2">
    <source>
        <dbReference type="ARBA" id="ARBA00022679"/>
    </source>
</evidence>
<evidence type="ECO:0000256" key="1">
    <source>
        <dbReference type="ARBA" id="ARBA00022527"/>
    </source>
</evidence>
<gene>
    <name evidence="7" type="ORF">GO493_05300</name>
</gene>
<dbReference type="InterPro" id="IPR007822">
    <property type="entry name" value="LANC-like"/>
</dbReference>
<dbReference type="Proteomes" id="UP000461730">
    <property type="component" value="Unassembled WGS sequence"/>
</dbReference>
<name>A0A7K1TZX6_9BACT</name>
<dbReference type="SMART" id="SM01260">
    <property type="entry name" value="LANC_like"/>
    <property type="match status" value="1"/>
</dbReference>
<dbReference type="RefSeq" id="WP_157305050.1">
    <property type="nucleotide sequence ID" value="NZ_WRXN01000001.1"/>
</dbReference>
<dbReference type="PROSITE" id="PS50011">
    <property type="entry name" value="PROTEIN_KINASE_DOM"/>
    <property type="match status" value="1"/>
</dbReference>
<dbReference type="InterPro" id="IPR011009">
    <property type="entry name" value="Kinase-like_dom_sf"/>
</dbReference>
<keyword evidence="2" id="KW-0808">Transferase</keyword>
<dbReference type="InterPro" id="IPR008266">
    <property type="entry name" value="Tyr_kinase_AS"/>
</dbReference>
<dbReference type="SUPFAM" id="SSF158745">
    <property type="entry name" value="LanC-like"/>
    <property type="match status" value="1"/>
</dbReference>
<proteinExistence type="predicted"/>